<dbReference type="GeneID" id="5326250"/>
<dbReference type="Gene3D" id="2.40.320.10">
    <property type="entry name" value="Hypothetical Protein Pfu-838710-001"/>
    <property type="match status" value="1"/>
</dbReference>
<dbReference type="InterPro" id="IPR008173">
    <property type="entry name" value="Adenylyl_cyclase_CyaB"/>
</dbReference>
<dbReference type="RefSeq" id="WP_011973615.1">
    <property type="nucleotide sequence ID" value="NC_009635.1"/>
</dbReference>
<accession>A6UVG1</accession>
<evidence type="ECO:0000259" key="1">
    <source>
        <dbReference type="PROSITE" id="PS51707"/>
    </source>
</evidence>
<dbReference type="NCBIfam" id="TIGR00318">
    <property type="entry name" value="cyaB"/>
    <property type="match status" value="1"/>
</dbReference>
<protein>
    <submittedName>
        <fullName evidence="2">Adenylyl cyclase CyaB</fullName>
    </submittedName>
</protein>
<dbReference type="InterPro" id="IPR033469">
    <property type="entry name" value="CYTH-like_dom_sf"/>
</dbReference>
<evidence type="ECO:0000313" key="2">
    <source>
        <dbReference type="EMBL" id="ABR56483.1"/>
    </source>
</evidence>
<dbReference type="EMBL" id="CP000743">
    <property type="protein sequence ID" value="ABR56483.1"/>
    <property type="molecule type" value="Genomic_DNA"/>
</dbReference>
<evidence type="ECO:0000313" key="3">
    <source>
        <dbReference type="Proteomes" id="UP000001106"/>
    </source>
</evidence>
<keyword evidence="3" id="KW-1185">Reference proteome</keyword>
<dbReference type="CDD" id="cd07890">
    <property type="entry name" value="CYTH-like_AC_IV-like"/>
    <property type="match status" value="1"/>
</dbReference>
<reference evidence="2" key="1">
    <citation type="submission" date="2007-06" db="EMBL/GenBank/DDBJ databases">
        <title>Complete sequence of Methanococcus aeolicus Nankai-3.</title>
        <authorList>
            <consortium name="US DOE Joint Genome Institute"/>
            <person name="Copeland A."/>
            <person name="Lucas S."/>
            <person name="Lapidus A."/>
            <person name="Barry K."/>
            <person name="Glavina del Rio T."/>
            <person name="Dalin E."/>
            <person name="Tice H."/>
            <person name="Pitluck S."/>
            <person name="Chain P."/>
            <person name="Malfatti S."/>
            <person name="Shin M."/>
            <person name="Vergez L."/>
            <person name="Schmutz J."/>
            <person name="Larimer F."/>
            <person name="Land M."/>
            <person name="Hauser L."/>
            <person name="Kyrpides N."/>
            <person name="Lykidis A."/>
            <person name="Sieprawska-Lupa M."/>
            <person name="Whitman W.B."/>
            <person name="Richardson P."/>
        </authorList>
    </citation>
    <scope>NUCLEOTIDE SEQUENCE [LARGE SCALE GENOMIC DNA]</scope>
    <source>
        <strain evidence="2">Nankai-3</strain>
    </source>
</reference>
<proteinExistence type="predicted"/>
<dbReference type="InterPro" id="IPR023577">
    <property type="entry name" value="CYTH_domain"/>
</dbReference>
<dbReference type="Pfam" id="PF01928">
    <property type="entry name" value="CYTH"/>
    <property type="match status" value="1"/>
</dbReference>
<name>A6UVG1_META3</name>
<dbReference type="HOGENOM" id="CLU_105244_2_0_2"/>
<dbReference type="PROSITE" id="PS51707">
    <property type="entry name" value="CYTH"/>
    <property type="match status" value="1"/>
</dbReference>
<dbReference type="eggNOG" id="arCOG01723">
    <property type="taxonomic scope" value="Archaea"/>
</dbReference>
<dbReference type="STRING" id="419665.Maeo_0902"/>
<organism evidence="2 3">
    <name type="scientific">Methanococcus aeolicus (strain ATCC BAA-1280 / DSM 17508 / OCM 812 / Nankai-3)</name>
    <dbReference type="NCBI Taxonomy" id="419665"/>
    <lineage>
        <taxon>Archaea</taxon>
        <taxon>Methanobacteriati</taxon>
        <taxon>Methanobacteriota</taxon>
        <taxon>Methanomada group</taxon>
        <taxon>Methanococci</taxon>
        <taxon>Methanococcales</taxon>
        <taxon>Methanococcaceae</taxon>
        <taxon>Methanococcus</taxon>
    </lineage>
</organism>
<dbReference type="PANTHER" id="PTHR21028:SF2">
    <property type="entry name" value="CYTH DOMAIN-CONTAINING PROTEIN"/>
    <property type="match status" value="1"/>
</dbReference>
<feature type="domain" description="CYTH" evidence="1">
    <location>
        <begin position="1"/>
        <end position="185"/>
    </location>
</feature>
<dbReference type="SUPFAM" id="SSF55154">
    <property type="entry name" value="CYTH-like phosphatases"/>
    <property type="match status" value="1"/>
</dbReference>
<dbReference type="SMART" id="SM01118">
    <property type="entry name" value="CYTH"/>
    <property type="match status" value="1"/>
</dbReference>
<gene>
    <name evidence="2" type="ordered locus">Maeo_0902</name>
</gene>
<dbReference type="OrthoDB" id="46040at2157"/>
<dbReference type="PANTHER" id="PTHR21028">
    <property type="entry name" value="SI:CH211-156B7.4"/>
    <property type="match status" value="1"/>
</dbReference>
<dbReference type="KEGG" id="mae:Maeo_0902"/>
<sequence length="187" mass="21883">MIEVELKAKMEKMEIPNFINNIIEMGFKKIAKKKEIDTYFNGIDRDFKETDEAVRIRQSINLDSQETYYNITYKGAKIDSISKTREELEIKIDDGETARKIFERLGFKPVKPITKIREIYQKEEQDIIITIDEVENVGTYVEFEKVVNDLSEKEQAINELFEILKSLNISKDKLVKTSYLGLRDNNG</sequence>
<dbReference type="Proteomes" id="UP000001106">
    <property type="component" value="Chromosome"/>
</dbReference>
<dbReference type="AlphaFoldDB" id="A6UVG1"/>